<feature type="compositionally biased region" description="Basic and acidic residues" evidence="13">
    <location>
        <begin position="472"/>
        <end position="483"/>
    </location>
</feature>
<feature type="region of interest" description="Disordered" evidence="13">
    <location>
        <begin position="574"/>
        <end position="616"/>
    </location>
</feature>
<feature type="compositionally biased region" description="Basic residues" evidence="13">
    <location>
        <begin position="697"/>
        <end position="719"/>
    </location>
</feature>
<dbReference type="EC" id="3.6.1.10" evidence="3 12"/>
<keyword evidence="11" id="KW-0325">Glycoprotein</keyword>
<dbReference type="EMBL" id="SRRH01000119">
    <property type="protein sequence ID" value="KAG6298609.1"/>
    <property type="molecule type" value="Genomic_DNA"/>
</dbReference>
<dbReference type="InterPro" id="IPR012358">
    <property type="entry name" value="EndopolyPtase_N1"/>
</dbReference>
<name>A0A9P7QKL7_9HYPO</name>
<dbReference type="PANTHER" id="PTHR10340">
    <property type="entry name" value="SPHINGOMYELIN PHOSPHODIESTERASE"/>
    <property type="match status" value="1"/>
</dbReference>
<sequence>MPGLAAWLQIQVALALSRGVVASPLVADSLQRSLQLQDDSQESQRADPQSRKLHGRFLHITDFHPDELYKPHTSTEDGIACHRGHGMAGTFGAEKTDCDSPFALVDATLKWVEDNVKDTIDFVVWTGDTARHDSDEEHPRTDKTVLDSNREVANKMIKTFSSDDGKLDIPIIPTFGNNDFLPHNIMYAGPNRWLTAYADIWGRFIPEEQRHAFEFGGWFHVDVIPGKLTVFSLNTMYFFDRNAAVDGCAQPSEPGFKHMEWLRVQLELMRQTGVKAILIGHVPPARTESKKNWDETCWQRYTLWLQKYRDVVVASLYGHMNIDHFLLGDTKEINLSMGASQAGVSGRPTDKDSGFSAQSKEDYLQELRDSWADLPHSAIQALDDMAKTEKRDEMRAEKKHKKHKKKDKLDKVGGKYAERYQLSLVSPSVVPNYFPTLRVFEYNVTGLEGATLWQDKSHSLHGASPTGVGVIHNDDEKHDHNDDTYDDDDDDDDDDDEHSSLELRSIQTDKHRKKKHKGKKGKHAPKDPNLVIPADPPQDALPGPAYYPQQFTLTGYTQYFANLTHINNDHAGAHADAGAGADTDADAQKNNDVGGSKWRDGNHGGKKPGHSPARPRRFEFEVEYSTFADKPFQLDDLTVRNYLRLAYHMGKPRGHAVGESIMDGDEEGGGGGGFGFGFGDGGGEVEGDEVDVEIEKKKKKKKKHKKHGKHGKKKKKTHGKNMAWLRWLSYAFVRTVSMEDLEEL</sequence>
<dbReference type="GO" id="GO:0005774">
    <property type="term" value="C:vacuolar membrane"/>
    <property type="evidence" value="ECO:0007669"/>
    <property type="project" value="UniProtKB-SubCell"/>
</dbReference>
<feature type="signal peptide" evidence="14">
    <location>
        <begin position="1"/>
        <end position="22"/>
    </location>
</feature>
<keyword evidence="8" id="KW-0735">Signal-anchor</keyword>
<evidence type="ECO:0000256" key="1">
    <source>
        <dbReference type="ARBA" id="ARBA00004576"/>
    </source>
</evidence>
<dbReference type="SUPFAM" id="SSF56300">
    <property type="entry name" value="Metallo-dependent phosphatases"/>
    <property type="match status" value="1"/>
</dbReference>
<gene>
    <name evidence="15" type="ORF">E4U09_000656</name>
</gene>
<feature type="region of interest" description="Disordered" evidence="13">
    <location>
        <begin position="463"/>
        <end position="544"/>
    </location>
</feature>
<feature type="compositionally biased region" description="Basic residues" evidence="13">
    <location>
        <begin position="510"/>
        <end position="523"/>
    </location>
</feature>
<protein>
    <recommendedName>
        <fullName evidence="4 12">Endopolyphosphatase</fullName>
        <ecNumber evidence="3 12">3.6.1.10</ecNumber>
    </recommendedName>
</protein>
<evidence type="ECO:0000256" key="13">
    <source>
        <dbReference type="SAM" id="MobiDB-lite"/>
    </source>
</evidence>
<keyword evidence="5 12" id="KW-0926">Vacuole</keyword>
<evidence type="ECO:0000256" key="12">
    <source>
        <dbReference type="PIRNR" id="PIRNR027093"/>
    </source>
</evidence>
<evidence type="ECO:0000256" key="9">
    <source>
        <dbReference type="ARBA" id="ARBA00022989"/>
    </source>
</evidence>
<evidence type="ECO:0000256" key="5">
    <source>
        <dbReference type="ARBA" id="ARBA00022554"/>
    </source>
</evidence>
<comment type="caution">
    <text evidence="15">The sequence shown here is derived from an EMBL/GenBank/DDBJ whole genome shotgun (WGS) entry which is preliminary data.</text>
</comment>
<feature type="compositionally biased region" description="Acidic residues" evidence="13">
    <location>
        <begin position="484"/>
        <end position="497"/>
    </location>
</feature>
<evidence type="ECO:0000256" key="8">
    <source>
        <dbReference type="ARBA" id="ARBA00022968"/>
    </source>
</evidence>
<comment type="similarity">
    <text evidence="2">Belongs to the endopolyphosphatase PPN1 family.</text>
</comment>
<comment type="function">
    <text evidence="12">Catalyzes the hydrolysis of inorganic polyphosphate (polyP) chains of many hundreds of phosphate residues into shorter lengths.</text>
</comment>
<proteinExistence type="inferred from homology"/>
<keyword evidence="7 12" id="KW-0378">Hydrolase</keyword>
<feature type="compositionally biased region" description="Basic residues" evidence="13">
    <location>
        <begin position="397"/>
        <end position="406"/>
    </location>
</feature>
<comment type="subcellular location">
    <subcellularLocation>
        <location evidence="1">Vacuole membrane</location>
        <topology evidence="1">Single-pass type II membrane protein</topology>
    </subcellularLocation>
</comment>
<evidence type="ECO:0000256" key="14">
    <source>
        <dbReference type="SAM" id="SignalP"/>
    </source>
</evidence>
<dbReference type="PANTHER" id="PTHR10340:SF55">
    <property type="entry name" value="ENDOPOLYPHOSPHATASE"/>
    <property type="match status" value="1"/>
</dbReference>
<dbReference type="Proteomes" id="UP000707071">
    <property type="component" value="Unassembled WGS sequence"/>
</dbReference>
<keyword evidence="9" id="KW-1133">Transmembrane helix</keyword>
<dbReference type="AlphaFoldDB" id="A0A9P7QKL7"/>
<dbReference type="GO" id="GO:0000324">
    <property type="term" value="C:fungal-type vacuole"/>
    <property type="evidence" value="ECO:0007669"/>
    <property type="project" value="TreeGrafter"/>
</dbReference>
<evidence type="ECO:0000313" key="15">
    <source>
        <dbReference type="EMBL" id="KAG6298609.1"/>
    </source>
</evidence>
<dbReference type="PIRSF" id="PIRSF027093">
    <property type="entry name" value="EndopolyPtase_N1"/>
    <property type="match status" value="1"/>
</dbReference>
<evidence type="ECO:0000313" key="16">
    <source>
        <dbReference type="Proteomes" id="UP000707071"/>
    </source>
</evidence>
<feature type="compositionally biased region" description="Basic residues" evidence="13">
    <location>
        <begin position="604"/>
        <end position="615"/>
    </location>
</feature>
<dbReference type="GO" id="GO:0004309">
    <property type="term" value="F:exopolyphosphatase activity"/>
    <property type="evidence" value="ECO:0007669"/>
    <property type="project" value="TreeGrafter"/>
</dbReference>
<accession>A0A9P7QKL7</accession>
<comment type="catalytic activity">
    <reaction evidence="12">
        <text>[phosphate](n+1) + n H2O = (n+1) phosphate + n H(+)</text>
        <dbReference type="Rhea" id="RHEA:22452"/>
        <dbReference type="Rhea" id="RHEA-COMP:14280"/>
        <dbReference type="ChEBI" id="CHEBI:15377"/>
        <dbReference type="ChEBI" id="CHEBI:15378"/>
        <dbReference type="ChEBI" id="CHEBI:16838"/>
        <dbReference type="ChEBI" id="CHEBI:43474"/>
        <dbReference type="EC" id="3.6.1.10"/>
    </reaction>
</comment>
<organism evidence="15 16">
    <name type="scientific">Claviceps aff. purpurea</name>
    <dbReference type="NCBI Taxonomy" id="1967640"/>
    <lineage>
        <taxon>Eukaryota</taxon>
        <taxon>Fungi</taxon>
        <taxon>Dikarya</taxon>
        <taxon>Ascomycota</taxon>
        <taxon>Pezizomycotina</taxon>
        <taxon>Sordariomycetes</taxon>
        <taxon>Hypocreomycetidae</taxon>
        <taxon>Hypocreales</taxon>
        <taxon>Clavicipitaceae</taxon>
        <taxon>Claviceps</taxon>
    </lineage>
</organism>
<evidence type="ECO:0000256" key="4">
    <source>
        <dbReference type="ARBA" id="ARBA00014458"/>
    </source>
</evidence>
<feature type="region of interest" description="Disordered" evidence="13">
    <location>
        <begin position="693"/>
        <end position="720"/>
    </location>
</feature>
<keyword evidence="6" id="KW-0812">Transmembrane</keyword>
<dbReference type="GO" id="GO:0008081">
    <property type="term" value="F:phosphoric diester hydrolase activity"/>
    <property type="evidence" value="ECO:0007669"/>
    <property type="project" value="TreeGrafter"/>
</dbReference>
<feature type="chain" id="PRO_5040506406" description="Endopolyphosphatase" evidence="14">
    <location>
        <begin position="23"/>
        <end position="744"/>
    </location>
</feature>
<keyword evidence="10 12" id="KW-0472">Membrane</keyword>
<evidence type="ECO:0000256" key="7">
    <source>
        <dbReference type="ARBA" id="ARBA00022801"/>
    </source>
</evidence>
<evidence type="ECO:0000256" key="2">
    <source>
        <dbReference type="ARBA" id="ARBA00010399"/>
    </source>
</evidence>
<dbReference type="InterPro" id="IPR029052">
    <property type="entry name" value="Metallo-depent_PP-like"/>
</dbReference>
<evidence type="ECO:0000256" key="11">
    <source>
        <dbReference type="ARBA" id="ARBA00023180"/>
    </source>
</evidence>
<evidence type="ECO:0000256" key="3">
    <source>
        <dbReference type="ARBA" id="ARBA00012459"/>
    </source>
</evidence>
<keyword evidence="16" id="KW-1185">Reference proteome</keyword>
<keyword evidence="14" id="KW-0732">Signal</keyword>
<reference evidence="15 16" key="1">
    <citation type="journal article" date="2020" name="bioRxiv">
        <title>Whole genome comparisons of ergot fungi reveals the divergence and evolution of species within the genus Claviceps are the result of varying mechanisms driving genome evolution and host range expansion.</title>
        <authorList>
            <person name="Wyka S.A."/>
            <person name="Mondo S.J."/>
            <person name="Liu M."/>
            <person name="Dettman J."/>
            <person name="Nalam V."/>
            <person name="Broders K.D."/>
        </authorList>
    </citation>
    <scope>NUCLEOTIDE SEQUENCE [LARGE SCALE GENOMIC DNA]</scope>
    <source>
        <strain evidence="15 16">Clav52</strain>
    </source>
</reference>
<dbReference type="GO" id="GO:0006798">
    <property type="term" value="P:polyphosphate catabolic process"/>
    <property type="evidence" value="ECO:0007669"/>
    <property type="project" value="TreeGrafter"/>
</dbReference>
<evidence type="ECO:0000256" key="6">
    <source>
        <dbReference type="ARBA" id="ARBA00022692"/>
    </source>
</evidence>
<evidence type="ECO:0000256" key="10">
    <source>
        <dbReference type="ARBA" id="ARBA00023136"/>
    </source>
</evidence>
<dbReference type="GO" id="GO:0000298">
    <property type="term" value="F:endopolyphosphatase activity"/>
    <property type="evidence" value="ECO:0007669"/>
    <property type="project" value="UniProtKB-EC"/>
</dbReference>
<feature type="region of interest" description="Disordered" evidence="13">
    <location>
        <begin position="390"/>
        <end position="412"/>
    </location>
</feature>
<dbReference type="FunFam" id="3.60.21.10:FF:000082">
    <property type="entry name" value="Endopolyphosphatase"/>
    <property type="match status" value="1"/>
</dbReference>